<evidence type="ECO:0000256" key="6">
    <source>
        <dbReference type="RuleBase" id="RU362042"/>
    </source>
</evidence>
<keyword evidence="9" id="KW-1185">Reference proteome</keyword>
<name>A0A066YLJ6_9ACTN</name>
<dbReference type="HOGENOM" id="CLU_028723_0_2_11"/>
<dbReference type="GO" id="GO:0009003">
    <property type="term" value="F:signal peptidase activity"/>
    <property type="evidence" value="ECO:0007669"/>
    <property type="project" value="UniProtKB-EC"/>
</dbReference>
<protein>
    <recommendedName>
        <fullName evidence="4 6">Signal peptidase I</fullName>
        <ecNumber evidence="4 6">3.4.21.89</ecNumber>
    </recommendedName>
</protein>
<dbReference type="InterPro" id="IPR036286">
    <property type="entry name" value="LexA/Signal_pep-like_sf"/>
</dbReference>
<comment type="catalytic activity">
    <reaction evidence="1 6">
        <text>Cleavage of hydrophobic, N-terminal signal or leader sequences from secreted and periplasmic proteins.</text>
        <dbReference type="EC" id="3.4.21.89"/>
    </reaction>
</comment>
<evidence type="ECO:0000313" key="8">
    <source>
        <dbReference type="EMBL" id="KDN82037.1"/>
    </source>
</evidence>
<dbReference type="EMBL" id="JNBY01000126">
    <property type="protein sequence ID" value="KDN82037.1"/>
    <property type="molecule type" value="Genomic_DNA"/>
</dbReference>
<evidence type="ECO:0000313" key="9">
    <source>
        <dbReference type="Proteomes" id="UP000027178"/>
    </source>
</evidence>
<dbReference type="PANTHER" id="PTHR43390:SF1">
    <property type="entry name" value="CHLOROPLAST PROCESSING PEPTIDASE"/>
    <property type="match status" value="1"/>
</dbReference>
<sequence>MRRWSRLGRAALVVAVLGVLLVLGGFGYGLALRPSTTAVGGSDMAPTYRPGQRVVTAAVDPGQVRRGDVVVFRYATESGPAVGHFKRVIALGGDHVSQCGDQPVQLNGAPLDEPYLRSGTVNGFRCFDVTVPEGRMFVMGDHRANSLDSRVWGAVPLDTVKARDVPGTAARLGIVVALGLLGLLLLALAAILGAVARRRGRTAPAAYPAWVVPAP</sequence>
<dbReference type="OrthoDB" id="7830750at2"/>
<dbReference type="EC" id="3.4.21.89" evidence="4 6"/>
<dbReference type="InterPro" id="IPR000223">
    <property type="entry name" value="Pept_S26A_signal_pept_1"/>
</dbReference>
<reference evidence="8 9" key="1">
    <citation type="submission" date="2014-05" db="EMBL/GenBank/DDBJ databases">
        <title>Draft Genome Sequence of Kitasatospora cheerisanensis KCTC 2395.</title>
        <authorList>
            <person name="Nam D.H."/>
        </authorList>
    </citation>
    <scope>NUCLEOTIDE SEQUENCE [LARGE SCALE GENOMIC DNA]</scope>
    <source>
        <strain evidence="8 9">KCTC 2395</strain>
    </source>
</reference>
<dbReference type="RefSeq" id="WP_063750197.1">
    <property type="nucleotide sequence ID" value="NZ_KK853997.1"/>
</dbReference>
<dbReference type="Pfam" id="PF10502">
    <property type="entry name" value="Peptidase_S26"/>
    <property type="match status" value="1"/>
</dbReference>
<dbReference type="GO" id="GO:0004252">
    <property type="term" value="F:serine-type endopeptidase activity"/>
    <property type="evidence" value="ECO:0007669"/>
    <property type="project" value="InterPro"/>
</dbReference>
<keyword evidence="6" id="KW-0645">Protease</keyword>
<feature type="domain" description="Peptidase S26" evidence="7">
    <location>
        <begin position="35"/>
        <end position="163"/>
    </location>
</feature>
<dbReference type="Gene3D" id="2.10.109.10">
    <property type="entry name" value="Umud Fragment, subunit A"/>
    <property type="match status" value="1"/>
</dbReference>
<dbReference type="PANTHER" id="PTHR43390">
    <property type="entry name" value="SIGNAL PEPTIDASE I"/>
    <property type="match status" value="1"/>
</dbReference>
<evidence type="ECO:0000259" key="7">
    <source>
        <dbReference type="Pfam" id="PF10502"/>
    </source>
</evidence>
<keyword evidence="6" id="KW-1133">Transmembrane helix</keyword>
<dbReference type="PRINTS" id="PR00727">
    <property type="entry name" value="LEADERPTASE"/>
</dbReference>
<dbReference type="CDD" id="cd06530">
    <property type="entry name" value="S26_SPase_I"/>
    <property type="match status" value="1"/>
</dbReference>
<gene>
    <name evidence="8" type="ORF">KCH_61910</name>
</gene>
<dbReference type="Proteomes" id="UP000027178">
    <property type="component" value="Unassembled WGS sequence"/>
</dbReference>
<dbReference type="SUPFAM" id="SSF51306">
    <property type="entry name" value="LexA/Signal peptidase"/>
    <property type="match status" value="1"/>
</dbReference>
<dbReference type="InterPro" id="IPR019533">
    <property type="entry name" value="Peptidase_S26"/>
</dbReference>
<comment type="caution">
    <text evidence="8">The sequence shown here is derived from an EMBL/GenBank/DDBJ whole genome shotgun (WGS) entry which is preliminary data.</text>
</comment>
<proteinExistence type="inferred from homology"/>
<dbReference type="GO" id="GO:0006465">
    <property type="term" value="P:signal peptide processing"/>
    <property type="evidence" value="ECO:0007669"/>
    <property type="project" value="InterPro"/>
</dbReference>
<dbReference type="GO" id="GO:0005886">
    <property type="term" value="C:plasma membrane"/>
    <property type="evidence" value="ECO:0007669"/>
    <property type="project" value="UniProtKB-SubCell"/>
</dbReference>
<evidence type="ECO:0000256" key="1">
    <source>
        <dbReference type="ARBA" id="ARBA00000677"/>
    </source>
</evidence>
<evidence type="ECO:0000256" key="4">
    <source>
        <dbReference type="ARBA" id="ARBA00013208"/>
    </source>
</evidence>
<evidence type="ECO:0000256" key="5">
    <source>
        <dbReference type="ARBA" id="ARBA00022801"/>
    </source>
</evidence>
<keyword evidence="6" id="KW-0472">Membrane</keyword>
<feature type="transmembrane region" description="Helical" evidence="6">
    <location>
        <begin position="172"/>
        <end position="195"/>
    </location>
</feature>
<dbReference type="PROSITE" id="PS00761">
    <property type="entry name" value="SPASE_I_3"/>
    <property type="match status" value="1"/>
</dbReference>
<keyword evidence="5 6" id="KW-0378">Hydrolase</keyword>
<organism evidence="8 9">
    <name type="scientific">Kitasatospora cheerisanensis KCTC 2395</name>
    <dbReference type="NCBI Taxonomy" id="1348663"/>
    <lineage>
        <taxon>Bacteria</taxon>
        <taxon>Bacillati</taxon>
        <taxon>Actinomycetota</taxon>
        <taxon>Actinomycetes</taxon>
        <taxon>Kitasatosporales</taxon>
        <taxon>Streptomycetaceae</taxon>
        <taxon>Kitasatospora</taxon>
    </lineage>
</organism>
<evidence type="ECO:0000256" key="2">
    <source>
        <dbReference type="ARBA" id="ARBA00004401"/>
    </source>
</evidence>
<comment type="similarity">
    <text evidence="3 6">Belongs to the peptidase S26 family.</text>
</comment>
<dbReference type="NCBIfam" id="TIGR02227">
    <property type="entry name" value="sigpep_I_bact"/>
    <property type="match status" value="1"/>
</dbReference>
<dbReference type="InterPro" id="IPR019758">
    <property type="entry name" value="Pept_S26A_signal_pept_1_CS"/>
</dbReference>
<comment type="subcellular location">
    <subcellularLocation>
        <location evidence="2">Cell membrane</location>
        <topology evidence="2">Single-pass type II membrane protein</topology>
    </subcellularLocation>
    <subcellularLocation>
        <location evidence="6">Membrane</location>
        <topology evidence="6">Single-pass type II membrane protein</topology>
    </subcellularLocation>
</comment>
<dbReference type="AlphaFoldDB" id="A0A066YLJ6"/>
<dbReference type="PATRIC" id="fig|1348663.4.peg.5990"/>
<evidence type="ECO:0000256" key="3">
    <source>
        <dbReference type="ARBA" id="ARBA00009370"/>
    </source>
</evidence>
<dbReference type="eggNOG" id="COG0681">
    <property type="taxonomic scope" value="Bacteria"/>
</dbReference>
<keyword evidence="6" id="KW-0812">Transmembrane</keyword>
<accession>A0A066YLJ6</accession>